<evidence type="ECO:0000313" key="2">
    <source>
        <dbReference type="EMBL" id="RNL37943.1"/>
    </source>
</evidence>
<gene>
    <name evidence="2" type="ORF">DMP10_06675</name>
</gene>
<name>A0A3N0ASW4_9ACTN</name>
<protein>
    <submittedName>
        <fullName evidence="2">Uncharacterized protein</fullName>
    </submittedName>
</protein>
<keyword evidence="3" id="KW-1185">Reference proteome</keyword>
<comment type="caution">
    <text evidence="2">The sequence shown here is derived from an EMBL/GenBank/DDBJ whole genome shotgun (WGS) entry which is preliminary data.</text>
</comment>
<sequence>MGAYRRGRGAEDWRLRPRPTVKERERSDEIVLDVLMAVTCLGIVFGADALCALMRIISTI</sequence>
<proteinExistence type="predicted"/>
<feature type="transmembrane region" description="Helical" evidence="1">
    <location>
        <begin position="30"/>
        <end position="57"/>
    </location>
</feature>
<keyword evidence="1" id="KW-1133">Transmembrane helix</keyword>
<dbReference type="Proteomes" id="UP000278327">
    <property type="component" value="Unassembled WGS sequence"/>
</dbReference>
<keyword evidence="1" id="KW-0472">Membrane</keyword>
<evidence type="ECO:0000256" key="1">
    <source>
        <dbReference type="SAM" id="Phobius"/>
    </source>
</evidence>
<dbReference type="EMBL" id="QICA01000009">
    <property type="protein sequence ID" value="RNL37943.1"/>
    <property type="molecule type" value="Genomic_DNA"/>
</dbReference>
<reference evidence="2 3" key="1">
    <citation type="journal article" date="2019" name="Microbiol. Resour. Announc.">
        <title>Draft Genome Sequences of Type Strains of Gordonibacter faecihominis, Paraeggerthella hongkongensis, Parvibacter caecicola,Slackia equolifaciens, Slackia faecicanis, and Slackia isoflavoniconvertens.</title>
        <authorList>
            <person name="Danylec N."/>
            <person name="Stoll D.A."/>
            <person name="Dotsch A."/>
            <person name="Huch M."/>
        </authorList>
    </citation>
    <scope>NUCLEOTIDE SEQUENCE [LARGE SCALE GENOMIC DNA]</scope>
    <source>
        <strain evidence="2 3">DSM 18785</strain>
    </source>
</reference>
<accession>A0A3N0ASW4</accession>
<dbReference type="AlphaFoldDB" id="A0A3N0ASW4"/>
<keyword evidence="1" id="KW-0812">Transmembrane</keyword>
<organism evidence="2 3">
    <name type="scientific">Adlercreutzia equolifaciens subsp. celatus DSM 18785</name>
    <dbReference type="NCBI Taxonomy" id="1121021"/>
    <lineage>
        <taxon>Bacteria</taxon>
        <taxon>Bacillati</taxon>
        <taxon>Actinomycetota</taxon>
        <taxon>Coriobacteriia</taxon>
        <taxon>Eggerthellales</taxon>
        <taxon>Eggerthellaceae</taxon>
        <taxon>Adlercreutzia</taxon>
    </lineage>
</organism>
<evidence type="ECO:0000313" key="3">
    <source>
        <dbReference type="Proteomes" id="UP000278327"/>
    </source>
</evidence>